<dbReference type="Pfam" id="PF22920">
    <property type="entry name" value="UvrC_RNaseH"/>
    <property type="match status" value="1"/>
</dbReference>
<dbReference type="AlphaFoldDB" id="A0A1S7FWX1"/>
<dbReference type="NCBIfam" id="TIGR00194">
    <property type="entry name" value="uvrC"/>
    <property type="match status" value="1"/>
</dbReference>
<keyword evidence="9" id="KW-1185">Reference proteome</keyword>
<dbReference type="InterPro" id="IPR050066">
    <property type="entry name" value="UvrABC_protein_C"/>
</dbReference>
<name>A0A1S7FWX1_9LIST</name>
<feature type="domain" description="UvrC family homology region profile" evidence="7">
    <location>
        <begin position="247"/>
        <end position="363"/>
    </location>
</feature>
<dbReference type="RefSeq" id="WP_036062667.1">
    <property type="nucleotide sequence ID" value="NZ_CP011102.1"/>
</dbReference>
<protein>
    <submittedName>
        <fullName evidence="8">Excinuclease ABC subunit C</fullName>
    </submittedName>
</protein>
<dbReference type="GO" id="GO:0006289">
    <property type="term" value="P:nucleotide-excision repair"/>
    <property type="evidence" value="ECO:0007669"/>
    <property type="project" value="InterPro"/>
</dbReference>
<dbReference type="PROSITE" id="PS50165">
    <property type="entry name" value="UVRC"/>
    <property type="match status" value="1"/>
</dbReference>
<dbReference type="InterPro" id="IPR047296">
    <property type="entry name" value="GIY-YIG_UvrC_Cho"/>
</dbReference>
<dbReference type="PANTHER" id="PTHR30562:SF1">
    <property type="entry name" value="UVRABC SYSTEM PROTEIN C"/>
    <property type="match status" value="1"/>
</dbReference>
<organism evidence="8 9">
    <name type="scientific">Listeria weihenstephanensis</name>
    <dbReference type="NCBI Taxonomy" id="1006155"/>
    <lineage>
        <taxon>Bacteria</taxon>
        <taxon>Bacillati</taxon>
        <taxon>Bacillota</taxon>
        <taxon>Bacilli</taxon>
        <taxon>Bacillales</taxon>
        <taxon>Listeriaceae</taxon>
        <taxon>Listeria</taxon>
    </lineage>
</organism>
<keyword evidence="1" id="KW-0963">Cytoplasm</keyword>
<dbReference type="FunFam" id="3.40.1440.10:FF:000001">
    <property type="entry name" value="UvrABC system protein C"/>
    <property type="match status" value="1"/>
</dbReference>
<evidence type="ECO:0000256" key="2">
    <source>
        <dbReference type="ARBA" id="ARBA00022763"/>
    </source>
</evidence>
<evidence type="ECO:0000313" key="8">
    <source>
        <dbReference type="EMBL" id="AQY51941.1"/>
    </source>
</evidence>
<dbReference type="Gene3D" id="3.40.1440.10">
    <property type="entry name" value="GIY-YIG endonuclease"/>
    <property type="match status" value="1"/>
</dbReference>
<dbReference type="PROSITE" id="PS50164">
    <property type="entry name" value="GIY_YIG"/>
    <property type="match status" value="1"/>
</dbReference>
<dbReference type="InterPro" id="IPR036876">
    <property type="entry name" value="UVR_dom_sf"/>
</dbReference>
<dbReference type="GO" id="GO:0009381">
    <property type="term" value="F:excinuclease ABC activity"/>
    <property type="evidence" value="ECO:0007669"/>
    <property type="project" value="InterPro"/>
</dbReference>
<keyword evidence="5" id="KW-0234">DNA repair</keyword>
<dbReference type="InterPro" id="IPR035901">
    <property type="entry name" value="GIY-YIG_endonuc_sf"/>
</dbReference>
<dbReference type="SMART" id="SM00465">
    <property type="entry name" value="GIYc"/>
    <property type="match status" value="1"/>
</dbReference>
<keyword evidence="3" id="KW-0228">DNA excision</keyword>
<dbReference type="Proteomes" id="UP000223060">
    <property type="component" value="Chromosome"/>
</dbReference>
<keyword evidence="2" id="KW-0227">DNA damage</keyword>
<evidence type="ECO:0000256" key="4">
    <source>
        <dbReference type="ARBA" id="ARBA00022881"/>
    </source>
</evidence>
<dbReference type="SUPFAM" id="SSF46600">
    <property type="entry name" value="C-terminal UvrC-binding domain of UvrB"/>
    <property type="match status" value="1"/>
</dbReference>
<evidence type="ECO:0000313" key="9">
    <source>
        <dbReference type="Proteomes" id="UP000223060"/>
    </source>
</evidence>
<dbReference type="Pfam" id="PF01541">
    <property type="entry name" value="GIY-YIG"/>
    <property type="match status" value="1"/>
</dbReference>
<dbReference type="CDD" id="cd10434">
    <property type="entry name" value="GIY-YIG_UvrC_Cho"/>
    <property type="match status" value="1"/>
</dbReference>
<proteinExistence type="predicted"/>
<feature type="domain" description="GIY-YIG" evidence="6">
    <location>
        <begin position="14"/>
        <end position="91"/>
    </location>
</feature>
<dbReference type="InterPro" id="IPR001162">
    <property type="entry name" value="UvrC_RNase_H_dom"/>
</dbReference>
<dbReference type="EMBL" id="CP011102">
    <property type="protein sequence ID" value="AQY51941.1"/>
    <property type="molecule type" value="Genomic_DNA"/>
</dbReference>
<dbReference type="InterPro" id="IPR004791">
    <property type="entry name" value="UvrC"/>
</dbReference>
<evidence type="ECO:0000256" key="1">
    <source>
        <dbReference type="ARBA" id="ARBA00022490"/>
    </source>
</evidence>
<accession>A0A1S7FWX1</accession>
<evidence type="ECO:0000256" key="5">
    <source>
        <dbReference type="ARBA" id="ARBA00023204"/>
    </source>
</evidence>
<dbReference type="SUPFAM" id="SSF82771">
    <property type="entry name" value="GIY-YIG endonuclease"/>
    <property type="match status" value="1"/>
</dbReference>
<dbReference type="GO" id="GO:0009380">
    <property type="term" value="C:excinuclease repair complex"/>
    <property type="evidence" value="ECO:0007669"/>
    <property type="project" value="InterPro"/>
</dbReference>
<evidence type="ECO:0000259" key="6">
    <source>
        <dbReference type="PROSITE" id="PS50164"/>
    </source>
</evidence>
<evidence type="ECO:0000259" key="7">
    <source>
        <dbReference type="PROSITE" id="PS50165"/>
    </source>
</evidence>
<reference evidence="9" key="1">
    <citation type="submission" date="2015-03" db="EMBL/GenBank/DDBJ databases">
        <authorList>
            <person name="Ferrari E."/>
            <person name="Walter M.C."/>
            <person name="Huptas C."/>
            <person name="Scherer S."/>
            <person name="Mueller-Herbst S."/>
        </authorList>
    </citation>
    <scope>NUCLEOTIDE SEQUENCE [LARGE SCALE GENOMIC DNA]</scope>
    <source>
        <strain evidence="9">LWP01</strain>
    </source>
</reference>
<gene>
    <name evidence="8" type="ORF">UE46_13495</name>
</gene>
<dbReference type="InterPro" id="IPR000305">
    <property type="entry name" value="GIY-YIG_endonuc"/>
</dbReference>
<sequence>MDAKLKQKLKTLPELPGCYIYRDKKGEILYIGKSKNLKQRVKSYFTKTQIGKTARLVHNIHDFELIITDSEQEALLLEMTLIMKYQPPYNVMLKDEIRYTYLKITNETNPHLELTKEIEKDGASYFGPYASRHTATATQELLQKIYPLCYCNGKKGRPCFYYHIGMCIGPCARDVTKEEYDAQIKKISNFLNGGQKEVRRDIENRMNKQIENLEFERAKETHELLNVLERVTEKQKVMSRDFGHRDMIHFAEQDQFCAIQIFFVRNGAIVGRHAKVFEFVGDVNEMVETFLMTFYNHPNHLLPKELLVPEQLDTKLLASSLGIKVRVPKKGEKKALLELIHENAKSALDAHFKMLEYAEKKEE</sequence>
<evidence type="ECO:0000256" key="3">
    <source>
        <dbReference type="ARBA" id="ARBA00022769"/>
    </source>
</evidence>
<dbReference type="PANTHER" id="PTHR30562">
    <property type="entry name" value="UVRC/OXIDOREDUCTASE"/>
    <property type="match status" value="1"/>
</dbReference>
<keyword evidence="4" id="KW-0267">Excision nuclease</keyword>
<dbReference type="KEGG" id="lwi:UE46_13495"/>